<dbReference type="EMBL" id="CAMGYJ010000005">
    <property type="protein sequence ID" value="CAI0417840.1"/>
    <property type="molecule type" value="Genomic_DNA"/>
</dbReference>
<dbReference type="AlphaFoldDB" id="A0AAV0K8V0"/>
<protein>
    <submittedName>
        <fullName evidence="1">Uncharacterized protein</fullName>
    </submittedName>
</protein>
<evidence type="ECO:0000313" key="1">
    <source>
        <dbReference type="EMBL" id="CAI0417840.1"/>
    </source>
</evidence>
<proteinExistence type="predicted"/>
<organism evidence="1 2">
    <name type="scientific">Linum tenue</name>
    <dbReference type="NCBI Taxonomy" id="586396"/>
    <lineage>
        <taxon>Eukaryota</taxon>
        <taxon>Viridiplantae</taxon>
        <taxon>Streptophyta</taxon>
        <taxon>Embryophyta</taxon>
        <taxon>Tracheophyta</taxon>
        <taxon>Spermatophyta</taxon>
        <taxon>Magnoliopsida</taxon>
        <taxon>eudicotyledons</taxon>
        <taxon>Gunneridae</taxon>
        <taxon>Pentapetalae</taxon>
        <taxon>rosids</taxon>
        <taxon>fabids</taxon>
        <taxon>Malpighiales</taxon>
        <taxon>Linaceae</taxon>
        <taxon>Linum</taxon>
    </lineage>
</organism>
<sequence length="37" mass="4363">MAKILESSPHTTRRQTLSRLLFFQFLWKCIRSISIPG</sequence>
<accession>A0AAV0K8V0</accession>
<keyword evidence="2" id="KW-1185">Reference proteome</keyword>
<name>A0AAV0K8V0_9ROSI</name>
<dbReference type="Proteomes" id="UP001154282">
    <property type="component" value="Unassembled WGS sequence"/>
</dbReference>
<comment type="caution">
    <text evidence="1">The sequence shown here is derived from an EMBL/GenBank/DDBJ whole genome shotgun (WGS) entry which is preliminary data.</text>
</comment>
<gene>
    <name evidence="1" type="ORF">LITE_LOCUS17460</name>
</gene>
<reference evidence="1" key="1">
    <citation type="submission" date="2022-08" db="EMBL/GenBank/DDBJ databases">
        <authorList>
            <person name="Gutierrez-Valencia J."/>
        </authorList>
    </citation>
    <scope>NUCLEOTIDE SEQUENCE</scope>
</reference>
<evidence type="ECO:0000313" key="2">
    <source>
        <dbReference type="Proteomes" id="UP001154282"/>
    </source>
</evidence>